<evidence type="ECO:0000256" key="1">
    <source>
        <dbReference type="SAM" id="MobiDB-lite"/>
    </source>
</evidence>
<evidence type="ECO:0000313" key="2">
    <source>
        <dbReference type="EMBL" id="KAJ1182809.1"/>
    </source>
</evidence>
<name>A0AAV7U1A9_PLEWA</name>
<proteinExistence type="predicted"/>
<comment type="caution">
    <text evidence="2">The sequence shown here is derived from an EMBL/GenBank/DDBJ whole genome shotgun (WGS) entry which is preliminary data.</text>
</comment>
<sequence>MPKPLFGRGDRRWDSERWRPITETRTAGPGEHTSEPPRFRRSVANPGTGVRDGEKGAGGGRRRVKENTGTAL</sequence>
<feature type="region of interest" description="Disordered" evidence="1">
    <location>
        <begin position="1"/>
        <end position="72"/>
    </location>
</feature>
<dbReference type="AlphaFoldDB" id="A0AAV7U1A9"/>
<accession>A0AAV7U1A9</accession>
<reference evidence="2" key="1">
    <citation type="journal article" date="2022" name="bioRxiv">
        <title>Sequencing and chromosome-scale assembly of the giantPleurodeles waltlgenome.</title>
        <authorList>
            <person name="Brown T."/>
            <person name="Elewa A."/>
            <person name="Iarovenko S."/>
            <person name="Subramanian E."/>
            <person name="Araus A.J."/>
            <person name="Petzold A."/>
            <person name="Susuki M."/>
            <person name="Suzuki K.-i.T."/>
            <person name="Hayashi T."/>
            <person name="Toyoda A."/>
            <person name="Oliveira C."/>
            <person name="Osipova E."/>
            <person name="Leigh N.D."/>
            <person name="Simon A."/>
            <person name="Yun M.H."/>
        </authorList>
    </citation>
    <scope>NUCLEOTIDE SEQUENCE</scope>
    <source>
        <strain evidence="2">20211129_DDA</strain>
        <tissue evidence="2">Liver</tissue>
    </source>
</reference>
<organism evidence="2 3">
    <name type="scientific">Pleurodeles waltl</name>
    <name type="common">Iberian ribbed newt</name>
    <dbReference type="NCBI Taxonomy" id="8319"/>
    <lineage>
        <taxon>Eukaryota</taxon>
        <taxon>Metazoa</taxon>
        <taxon>Chordata</taxon>
        <taxon>Craniata</taxon>
        <taxon>Vertebrata</taxon>
        <taxon>Euteleostomi</taxon>
        <taxon>Amphibia</taxon>
        <taxon>Batrachia</taxon>
        <taxon>Caudata</taxon>
        <taxon>Salamandroidea</taxon>
        <taxon>Salamandridae</taxon>
        <taxon>Pleurodelinae</taxon>
        <taxon>Pleurodeles</taxon>
    </lineage>
</organism>
<feature type="compositionally biased region" description="Basic and acidic residues" evidence="1">
    <location>
        <begin position="8"/>
        <end position="22"/>
    </location>
</feature>
<evidence type="ECO:0000313" key="3">
    <source>
        <dbReference type="Proteomes" id="UP001066276"/>
    </source>
</evidence>
<protein>
    <submittedName>
        <fullName evidence="2">Uncharacterized protein</fullName>
    </submittedName>
</protein>
<dbReference type="EMBL" id="JANPWB010000006">
    <property type="protein sequence ID" value="KAJ1182809.1"/>
    <property type="molecule type" value="Genomic_DNA"/>
</dbReference>
<gene>
    <name evidence="2" type="ORF">NDU88_007986</name>
</gene>
<keyword evidence="3" id="KW-1185">Reference proteome</keyword>
<dbReference type="Proteomes" id="UP001066276">
    <property type="component" value="Chromosome 3_2"/>
</dbReference>